<dbReference type="OrthoDB" id="946181at2"/>
<proteinExistence type="predicted"/>
<feature type="chain" id="PRO_5009916534" description="Pre-peptidase C-terminal domain-containing protein" evidence="1">
    <location>
        <begin position="21"/>
        <end position="301"/>
    </location>
</feature>
<dbReference type="STRING" id="1123071.SAMN02745181_0605"/>
<dbReference type="Proteomes" id="UP000184510">
    <property type="component" value="Unassembled WGS sequence"/>
</dbReference>
<evidence type="ECO:0000313" key="2">
    <source>
        <dbReference type="EMBL" id="SHI66252.1"/>
    </source>
</evidence>
<dbReference type="EMBL" id="FQYR01000002">
    <property type="protein sequence ID" value="SHI66252.1"/>
    <property type="molecule type" value="Genomic_DNA"/>
</dbReference>
<keyword evidence="3" id="KW-1185">Reference proteome</keyword>
<dbReference type="AlphaFoldDB" id="A0A1M6CZ02"/>
<reference evidence="2 3" key="1">
    <citation type="submission" date="2016-11" db="EMBL/GenBank/DDBJ databases">
        <authorList>
            <person name="Jaros S."/>
            <person name="Januszkiewicz K."/>
            <person name="Wedrychowicz H."/>
        </authorList>
    </citation>
    <scope>NUCLEOTIDE SEQUENCE [LARGE SCALE GENOMIC DNA]</scope>
    <source>
        <strain evidence="2 3">DSM 18772</strain>
    </source>
</reference>
<accession>A0A1M6CZ02</accession>
<gene>
    <name evidence="2" type="ORF">SAMN02745181_0605</name>
</gene>
<evidence type="ECO:0000256" key="1">
    <source>
        <dbReference type="SAM" id="SignalP"/>
    </source>
</evidence>
<name>A0A1M6CZ02_9BACT</name>
<evidence type="ECO:0000313" key="3">
    <source>
        <dbReference type="Proteomes" id="UP000184510"/>
    </source>
</evidence>
<evidence type="ECO:0008006" key="4">
    <source>
        <dbReference type="Google" id="ProtNLM"/>
    </source>
</evidence>
<dbReference type="RefSeq" id="WP_143158003.1">
    <property type="nucleotide sequence ID" value="NZ_FQYR01000002.1"/>
</dbReference>
<dbReference type="InParanoid" id="A0A1M6CZ02"/>
<dbReference type="Gene3D" id="2.60.120.380">
    <property type="match status" value="1"/>
</dbReference>
<feature type="signal peptide" evidence="1">
    <location>
        <begin position="1"/>
        <end position="20"/>
    </location>
</feature>
<organism evidence="2 3">
    <name type="scientific">Rubritalea squalenifaciens DSM 18772</name>
    <dbReference type="NCBI Taxonomy" id="1123071"/>
    <lineage>
        <taxon>Bacteria</taxon>
        <taxon>Pseudomonadati</taxon>
        <taxon>Verrucomicrobiota</taxon>
        <taxon>Verrucomicrobiia</taxon>
        <taxon>Verrucomicrobiales</taxon>
        <taxon>Rubritaleaceae</taxon>
        <taxon>Rubritalea</taxon>
    </lineage>
</organism>
<sequence>MKKILSVLSLCSLSLQAVYADKPHEEVLSIPGGSGEIVVEGSLTGNHILDYKLDASAGQQLTVTLNSDRMTQYFNLISPMNKETLFVGSQSAEDEKTTTQILPTDGRYTIRLYLMGNAKDSDLTANHKLSVALKDVESSLPKKLSLQGITFNLSAKPMDNDHTVILVTPEGLEKDNTPVMNKVKGKVTGAELADLNADGSPEIYIFSVSGENKEAQLTAYSANNKKSLSQIYLPPLEKEAATGYRGQDAFAVVENVLARRFPIYPEDETAKAPTGKTRQLQYKLHAGEAGWVLKLDKTTEY</sequence>
<keyword evidence="1" id="KW-0732">Signal</keyword>
<protein>
    <recommendedName>
        <fullName evidence="4">Pre-peptidase C-terminal domain-containing protein</fullName>
    </recommendedName>
</protein>